<dbReference type="FunFam" id="3.10.450.10:FF:000001">
    <property type="entry name" value="Cystatin-A"/>
    <property type="match status" value="1"/>
</dbReference>
<dbReference type="Pfam" id="PF00031">
    <property type="entry name" value="Cystatin"/>
    <property type="match status" value="1"/>
</dbReference>
<evidence type="ECO:0000256" key="3">
    <source>
        <dbReference type="ARBA" id="ARBA00022490"/>
    </source>
</evidence>
<dbReference type="PRINTS" id="PR00295">
    <property type="entry name" value="STEFINA"/>
</dbReference>
<keyword evidence="4" id="KW-0646">Protease inhibitor</keyword>
<dbReference type="GO" id="GO:0005829">
    <property type="term" value="C:cytosol"/>
    <property type="evidence" value="ECO:0007669"/>
    <property type="project" value="TreeGrafter"/>
</dbReference>
<dbReference type="InterPro" id="IPR001713">
    <property type="entry name" value="Prot_inh_stefin"/>
</dbReference>
<dbReference type="InterPro" id="IPR046350">
    <property type="entry name" value="Cystatin_sf"/>
</dbReference>
<dbReference type="GO" id="GO:0004869">
    <property type="term" value="F:cysteine-type endopeptidase inhibitor activity"/>
    <property type="evidence" value="ECO:0007669"/>
    <property type="project" value="UniProtKB-KW"/>
</dbReference>
<comment type="subcellular location">
    <subcellularLocation>
        <location evidence="1">Cytoplasm</location>
    </subcellularLocation>
</comment>
<evidence type="ECO:0000256" key="6">
    <source>
        <dbReference type="ARBA" id="ARBA00040677"/>
    </source>
</evidence>
<name>A0A444TZ14_ACIRT</name>
<gene>
    <name evidence="9" type="ORF">EOD39_10020</name>
</gene>
<evidence type="ECO:0000256" key="4">
    <source>
        <dbReference type="ARBA" id="ARBA00022690"/>
    </source>
</evidence>
<evidence type="ECO:0000256" key="5">
    <source>
        <dbReference type="ARBA" id="ARBA00022704"/>
    </source>
</evidence>
<dbReference type="Gene3D" id="3.10.450.10">
    <property type="match status" value="1"/>
</dbReference>
<feature type="domain" description="Cystatin" evidence="8">
    <location>
        <begin position="8"/>
        <end position="57"/>
    </location>
</feature>
<dbReference type="InterPro" id="IPR000010">
    <property type="entry name" value="Cystatin_dom"/>
</dbReference>
<keyword evidence="5" id="KW-0789">Thiol protease inhibitor</keyword>
<dbReference type="SUPFAM" id="SSF54403">
    <property type="entry name" value="Cystatin/monellin"/>
    <property type="match status" value="1"/>
</dbReference>
<evidence type="ECO:0000256" key="2">
    <source>
        <dbReference type="ARBA" id="ARBA00009403"/>
    </source>
</evidence>
<evidence type="ECO:0000259" key="8">
    <source>
        <dbReference type="Pfam" id="PF00031"/>
    </source>
</evidence>
<accession>A0A444TZ14</accession>
<dbReference type="PROSITE" id="PS00287">
    <property type="entry name" value="CYSTATIN"/>
    <property type="match status" value="1"/>
</dbReference>
<evidence type="ECO:0000313" key="10">
    <source>
        <dbReference type="Proteomes" id="UP000289886"/>
    </source>
</evidence>
<dbReference type="PANTHER" id="PTHR11414:SF21">
    <property type="entry name" value="CYSTATIN 14A, TANDEM DUPLICATE 1-RELATED"/>
    <property type="match status" value="1"/>
</dbReference>
<evidence type="ECO:0000313" key="9">
    <source>
        <dbReference type="EMBL" id="RXM28122.1"/>
    </source>
</evidence>
<evidence type="ECO:0000256" key="1">
    <source>
        <dbReference type="ARBA" id="ARBA00004496"/>
    </source>
</evidence>
<dbReference type="InterPro" id="IPR018073">
    <property type="entry name" value="Prot_inh_cystat_CS"/>
</dbReference>
<dbReference type="PANTHER" id="PTHR11414">
    <property type="entry name" value="CYSTATIN FAMILY MEMBER"/>
    <property type="match status" value="1"/>
</dbReference>
<comment type="similarity">
    <text evidence="2">Belongs to the cystatin family.</text>
</comment>
<dbReference type="GO" id="GO:0071220">
    <property type="term" value="P:cellular response to bacterial lipoprotein"/>
    <property type="evidence" value="ECO:0007669"/>
    <property type="project" value="UniProtKB-ARBA"/>
</dbReference>
<protein>
    <recommendedName>
        <fullName evidence="6">Cystatin-B</fullName>
    </recommendedName>
    <alternativeName>
        <fullName evidence="7">Stefin-B</fullName>
    </alternativeName>
</protein>
<keyword evidence="10" id="KW-1185">Reference proteome</keyword>
<comment type="caution">
    <text evidence="9">The sequence shown here is derived from an EMBL/GenBank/DDBJ whole genome shotgun (WGS) entry which is preliminary data.</text>
</comment>
<keyword evidence="3" id="KW-0963">Cytoplasm</keyword>
<dbReference type="EMBL" id="SCEB01215709">
    <property type="protein sequence ID" value="RXM28122.1"/>
    <property type="molecule type" value="Genomic_DNA"/>
</dbReference>
<dbReference type="AlphaFoldDB" id="A0A444TZ14"/>
<evidence type="ECO:0000256" key="7">
    <source>
        <dbReference type="ARBA" id="ARBA00041437"/>
    </source>
</evidence>
<reference evidence="9 10" key="1">
    <citation type="submission" date="2019-01" db="EMBL/GenBank/DDBJ databases">
        <title>Draft Genome and Complete Hox-Cluster Characterization of the Sterlet Sturgeon (Acipenser ruthenus).</title>
        <authorList>
            <person name="Wei Q."/>
        </authorList>
    </citation>
    <scope>NUCLEOTIDE SEQUENCE [LARGE SCALE GENOMIC DNA]</scope>
    <source>
        <strain evidence="9">WHYD16114868_AA</strain>
        <tissue evidence="9">Blood</tissue>
    </source>
</reference>
<proteinExistence type="inferred from homology"/>
<organism evidence="9 10">
    <name type="scientific">Acipenser ruthenus</name>
    <name type="common">Sterlet sturgeon</name>
    <dbReference type="NCBI Taxonomy" id="7906"/>
    <lineage>
        <taxon>Eukaryota</taxon>
        <taxon>Metazoa</taxon>
        <taxon>Chordata</taxon>
        <taxon>Craniata</taxon>
        <taxon>Vertebrata</taxon>
        <taxon>Euteleostomi</taxon>
        <taxon>Actinopterygii</taxon>
        <taxon>Chondrostei</taxon>
        <taxon>Acipenseriformes</taxon>
        <taxon>Acipenseridae</taxon>
        <taxon>Acipenser</taxon>
    </lineage>
</organism>
<dbReference type="Proteomes" id="UP000289886">
    <property type="component" value="Unassembled WGS sequence"/>
</dbReference>
<sequence length="77" mass="8819">MVKNKAEELAGKNFDEFTAVEFRSQVVAGMNYLIKVRVGGEEYVHLLVFQPLPYEGKPPVLIRIQTSKHRDDDLVPF</sequence>